<keyword evidence="9" id="KW-0472">Membrane</keyword>
<keyword evidence="5" id="KW-0547">Nucleotide-binding</keyword>
<evidence type="ECO:0000256" key="6">
    <source>
        <dbReference type="ARBA" id="ARBA00022840"/>
    </source>
</evidence>
<dbReference type="InterPro" id="IPR003439">
    <property type="entry name" value="ABC_transporter-like_ATP-bd"/>
</dbReference>
<keyword evidence="8" id="KW-0406">Ion transport</keyword>
<dbReference type="Pfam" id="PF00005">
    <property type="entry name" value="ABC_tran"/>
    <property type="match status" value="1"/>
</dbReference>
<name>A0ABV8LDM0_9NOCA</name>
<gene>
    <name evidence="11" type="ORF">ACFOW8_26950</name>
</gene>
<accession>A0ABV8LDM0</accession>
<comment type="caution">
    <text evidence="11">The sequence shown here is derived from an EMBL/GenBank/DDBJ whole genome shotgun (WGS) entry which is preliminary data.</text>
</comment>
<reference evidence="12" key="1">
    <citation type="journal article" date="2019" name="Int. J. Syst. Evol. Microbiol.">
        <title>The Global Catalogue of Microorganisms (GCM) 10K type strain sequencing project: providing services to taxonomists for standard genome sequencing and annotation.</title>
        <authorList>
            <consortium name="The Broad Institute Genomics Platform"/>
            <consortium name="The Broad Institute Genome Sequencing Center for Infectious Disease"/>
            <person name="Wu L."/>
            <person name="Ma J."/>
        </authorList>
    </citation>
    <scope>NUCLEOTIDE SEQUENCE [LARGE SCALE GENOMIC DNA]</scope>
    <source>
        <strain evidence="12">CGMCC 4.7204</strain>
    </source>
</reference>
<dbReference type="SUPFAM" id="SSF52540">
    <property type="entry name" value="P-loop containing nucleoside triphosphate hydrolases"/>
    <property type="match status" value="1"/>
</dbReference>
<evidence type="ECO:0000256" key="2">
    <source>
        <dbReference type="ARBA" id="ARBA00022448"/>
    </source>
</evidence>
<organism evidence="11 12">
    <name type="scientific">Nocardia rhizosphaerae</name>
    <dbReference type="NCBI Taxonomy" id="1691571"/>
    <lineage>
        <taxon>Bacteria</taxon>
        <taxon>Bacillati</taxon>
        <taxon>Actinomycetota</taxon>
        <taxon>Actinomycetes</taxon>
        <taxon>Mycobacteriales</taxon>
        <taxon>Nocardiaceae</taxon>
        <taxon>Nocardia</taxon>
    </lineage>
</organism>
<comment type="subcellular location">
    <subcellularLocation>
        <location evidence="1">Cell membrane</location>
        <topology evidence="1">Peripheral membrane protein</topology>
    </subcellularLocation>
</comment>
<protein>
    <submittedName>
        <fullName evidence="11">ABC transporter ATP-binding protein</fullName>
    </submittedName>
</protein>
<keyword evidence="4" id="KW-0410">Iron transport</keyword>
<evidence type="ECO:0000256" key="9">
    <source>
        <dbReference type="ARBA" id="ARBA00023136"/>
    </source>
</evidence>
<keyword evidence="3" id="KW-1003">Cell membrane</keyword>
<dbReference type="Proteomes" id="UP001595767">
    <property type="component" value="Unassembled WGS sequence"/>
</dbReference>
<dbReference type="InterPro" id="IPR017871">
    <property type="entry name" value="ABC_transporter-like_CS"/>
</dbReference>
<dbReference type="GO" id="GO:0005524">
    <property type="term" value="F:ATP binding"/>
    <property type="evidence" value="ECO:0007669"/>
    <property type="project" value="UniProtKB-KW"/>
</dbReference>
<dbReference type="RefSeq" id="WP_378554343.1">
    <property type="nucleotide sequence ID" value="NZ_JBHSBA010000015.1"/>
</dbReference>
<dbReference type="PANTHER" id="PTHR42771:SF2">
    <property type="entry name" value="IRON(3+)-HYDROXAMATE IMPORT ATP-BINDING PROTEIN FHUC"/>
    <property type="match status" value="1"/>
</dbReference>
<dbReference type="Gene3D" id="3.40.50.300">
    <property type="entry name" value="P-loop containing nucleotide triphosphate hydrolases"/>
    <property type="match status" value="1"/>
</dbReference>
<dbReference type="CDD" id="cd03214">
    <property type="entry name" value="ABC_Iron-Siderophores_B12_Hemin"/>
    <property type="match status" value="1"/>
</dbReference>
<dbReference type="InterPro" id="IPR003593">
    <property type="entry name" value="AAA+_ATPase"/>
</dbReference>
<feature type="domain" description="ABC transporter" evidence="10">
    <location>
        <begin position="21"/>
        <end position="257"/>
    </location>
</feature>
<dbReference type="PROSITE" id="PS00211">
    <property type="entry name" value="ABC_TRANSPORTER_1"/>
    <property type="match status" value="1"/>
</dbReference>
<dbReference type="EMBL" id="JBHSBA010000015">
    <property type="protein sequence ID" value="MFC4128571.1"/>
    <property type="molecule type" value="Genomic_DNA"/>
</dbReference>
<dbReference type="InterPro" id="IPR027417">
    <property type="entry name" value="P-loop_NTPase"/>
</dbReference>
<evidence type="ECO:0000256" key="1">
    <source>
        <dbReference type="ARBA" id="ARBA00004202"/>
    </source>
</evidence>
<proteinExistence type="predicted"/>
<evidence type="ECO:0000256" key="4">
    <source>
        <dbReference type="ARBA" id="ARBA00022496"/>
    </source>
</evidence>
<dbReference type="SMART" id="SM00382">
    <property type="entry name" value="AAA"/>
    <property type="match status" value="1"/>
</dbReference>
<evidence type="ECO:0000256" key="7">
    <source>
        <dbReference type="ARBA" id="ARBA00023004"/>
    </source>
</evidence>
<keyword evidence="7" id="KW-0408">Iron</keyword>
<keyword evidence="2" id="KW-0813">Transport</keyword>
<dbReference type="InterPro" id="IPR051535">
    <property type="entry name" value="Siderophore_ABC-ATPase"/>
</dbReference>
<evidence type="ECO:0000313" key="11">
    <source>
        <dbReference type="EMBL" id="MFC4128571.1"/>
    </source>
</evidence>
<evidence type="ECO:0000256" key="3">
    <source>
        <dbReference type="ARBA" id="ARBA00022475"/>
    </source>
</evidence>
<evidence type="ECO:0000256" key="5">
    <source>
        <dbReference type="ARBA" id="ARBA00022741"/>
    </source>
</evidence>
<evidence type="ECO:0000259" key="10">
    <source>
        <dbReference type="PROSITE" id="PS50893"/>
    </source>
</evidence>
<evidence type="ECO:0000313" key="12">
    <source>
        <dbReference type="Proteomes" id="UP001595767"/>
    </source>
</evidence>
<dbReference type="PROSITE" id="PS50893">
    <property type="entry name" value="ABC_TRANSPORTER_2"/>
    <property type="match status" value="1"/>
</dbReference>
<keyword evidence="6 11" id="KW-0067">ATP-binding</keyword>
<sequence length="277" mass="30010">MSETSTPAVESGATEPRTARLRGESVRVVYGERTVLHEVDIAVPDGQFTVIIGPNACGKSTLLAALGRILRPNGGSVILDGKDIHRYSTKDAARRLSLLPQTPGAPDGILVGDLVARGRYPHQGLLRQWSDDDAAAVAEALAATGTTALRHRRVDELSGGQRQRVWIAMVLAQATSIVLLDEPTTYLDISHQIDVLELCDRLHREHGRTVVAVLHDLNLACRYATELIAMRDGRIVGRGSPRELVTPELMRAVFDLDCVVVDDPLTGSPMIVPARRG</sequence>
<dbReference type="PANTHER" id="PTHR42771">
    <property type="entry name" value="IRON(3+)-HYDROXAMATE IMPORT ATP-BINDING PROTEIN FHUC"/>
    <property type="match status" value="1"/>
</dbReference>
<keyword evidence="12" id="KW-1185">Reference proteome</keyword>
<evidence type="ECO:0000256" key="8">
    <source>
        <dbReference type="ARBA" id="ARBA00023065"/>
    </source>
</evidence>